<dbReference type="PANTHER" id="PTHR10083">
    <property type="entry name" value="KUNITZ-TYPE PROTEASE INHIBITOR-RELATED"/>
    <property type="match status" value="1"/>
</dbReference>
<dbReference type="Proteomes" id="UP000678393">
    <property type="component" value="Unassembled WGS sequence"/>
</dbReference>
<organism evidence="3 4">
    <name type="scientific">Candidula unifasciata</name>
    <dbReference type="NCBI Taxonomy" id="100452"/>
    <lineage>
        <taxon>Eukaryota</taxon>
        <taxon>Metazoa</taxon>
        <taxon>Spiralia</taxon>
        <taxon>Lophotrochozoa</taxon>
        <taxon>Mollusca</taxon>
        <taxon>Gastropoda</taxon>
        <taxon>Heterobranchia</taxon>
        <taxon>Euthyneura</taxon>
        <taxon>Panpulmonata</taxon>
        <taxon>Eupulmonata</taxon>
        <taxon>Stylommatophora</taxon>
        <taxon>Helicina</taxon>
        <taxon>Helicoidea</taxon>
        <taxon>Geomitridae</taxon>
        <taxon>Candidula</taxon>
    </lineage>
</organism>
<feature type="domain" description="BPTI/Kunitz inhibitor" evidence="2">
    <location>
        <begin position="4"/>
        <end position="54"/>
    </location>
</feature>
<evidence type="ECO:0000256" key="1">
    <source>
        <dbReference type="ARBA" id="ARBA00023157"/>
    </source>
</evidence>
<dbReference type="AlphaFoldDB" id="A0A8S3YWC2"/>
<dbReference type="PROSITE" id="PS50279">
    <property type="entry name" value="BPTI_KUNITZ_2"/>
    <property type="match status" value="1"/>
</dbReference>
<dbReference type="Pfam" id="PF00014">
    <property type="entry name" value="Kunitz_BPTI"/>
    <property type="match status" value="1"/>
</dbReference>
<sequence>NKICKLKKDRGPCHSNLVRRFYNIDTGVCGVFLYGGCLGNQNRFFTEEECRTTCAEVSSIQNTGR</sequence>
<name>A0A8S3YWC2_9EUPU</name>
<dbReference type="GO" id="GO:0004867">
    <property type="term" value="F:serine-type endopeptidase inhibitor activity"/>
    <property type="evidence" value="ECO:0007669"/>
    <property type="project" value="InterPro"/>
</dbReference>
<dbReference type="FunFam" id="4.10.410.10:FF:000020">
    <property type="entry name" value="Collagen, type VI, alpha 3"/>
    <property type="match status" value="1"/>
</dbReference>
<dbReference type="Gene3D" id="4.10.410.10">
    <property type="entry name" value="Pancreatic trypsin inhibitor Kunitz domain"/>
    <property type="match status" value="1"/>
</dbReference>
<dbReference type="PRINTS" id="PR00759">
    <property type="entry name" value="BASICPTASE"/>
</dbReference>
<keyword evidence="1" id="KW-1015">Disulfide bond</keyword>
<dbReference type="PANTHER" id="PTHR10083:SF374">
    <property type="entry name" value="BPTI_KUNITZ INHIBITOR DOMAIN-CONTAINING PROTEIN"/>
    <property type="match status" value="1"/>
</dbReference>
<dbReference type="EMBL" id="CAJHNH020000915">
    <property type="protein sequence ID" value="CAG5120528.1"/>
    <property type="molecule type" value="Genomic_DNA"/>
</dbReference>
<dbReference type="InterPro" id="IPR002223">
    <property type="entry name" value="Kunitz_BPTI"/>
</dbReference>
<proteinExistence type="predicted"/>
<comment type="caution">
    <text evidence="3">The sequence shown here is derived from an EMBL/GenBank/DDBJ whole genome shotgun (WGS) entry which is preliminary data.</text>
</comment>
<dbReference type="InterPro" id="IPR050098">
    <property type="entry name" value="TFPI/VKTCI-like"/>
</dbReference>
<dbReference type="InterPro" id="IPR036880">
    <property type="entry name" value="Kunitz_BPTI_sf"/>
</dbReference>
<dbReference type="SMART" id="SM00131">
    <property type="entry name" value="KU"/>
    <property type="match status" value="1"/>
</dbReference>
<gene>
    <name evidence="3" type="ORF">CUNI_LOCUS6086</name>
</gene>
<evidence type="ECO:0000313" key="4">
    <source>
        <dbReference type="Proteomes" id="UP000678393"/>
    </source>
</evidence>
<dbReference type="PROSITE" id="PS00280">
    <property type="entry name" value="BPTI_KUNITZ_1"/>
    <property type="match status" value="1"/>
</dbReference>
<feature type="non-terminal residue" evidence="3">
    <location>
        <position position="1"/>
    </location>
</feature>
<accession>A0A8S3YWC2</accession>
<evidence type="ECO:0000259" key="2">
    <source>
        <dbReference type="PROSITE" id="PS50279"/>
    </source>
</evidence>
<protein>
    <recommendedName>
        <fullName evidence="2">BPTI/Kunitz inhibitor domain-containing protein</fullName>
    </recommendedName>
</protein>
<reference evidence="3" key="1">
    <citation type="submission" date="2021-04" db="EMBL/GenBank/DDBJ databases">
        <authorList>
            <consortium name="Molecular Ecology Group"/>
        </authorList>
    </citation>
    <scope>NUCLEOTIDE SEQUENCE</scope>
</reference>
<dbReference type="OrthoDB" id="4473401at2759"/>
<dbReference type="InterPro" id="IPR020901">
    <property type="entry name" value="Prtase_inh_Kunz-CS"/>
</dbReference>
<dbReference type="GO" id="GO:0005615">
    <property type="term" value="C:extracellular space"/>
    <property type="evidence" value="ECO:0007669"/>
    <property type="project" value="TreeGrafter"/>
</dbReference>
<evidence type="ECO:0000313" key="3">
    <source>
        <dbReference type="EMBL" id="CAG5120528.1"/>
    </source>
</evidence>
<keyword evidence="4" id="KW-1185">Reference proteome</keyword>
<dbReference type="SUPFAM" id="SSF57362">
    <property type="entry name" value="BPTI-like"/>
    <property type="match status" value="1"/>
</dbReference>